<sequence length="236" mass="24793">MLLDLKQLLNIGQDEIVFGLDIGSSAVKLIQMHKDNTGYAVTAAGIAEIAAGVAEIAVGVAETAAGEGSEDNSKINTVKAISECLRSTEPQTQLAVCGVSGPEVAVRYFSFPSLLPPEEIEGAVLLEAAQVCPFNIGDASTHYQLMPNGEDKTSGILVAATNEVIKNKVQLAKTAYLDCALMDVDGLALLNCLNEFERTKPDEAKAVLNVGGSCTTLAIMGEDSPPFIRDMTYAGN</sequence>
<dbReference type="PANTHER" id="PTHR32432:SF3">
    <property type="entry name" value="ETHANOLAMINE UTILIZATION PROTEIN EUTJ"/>
    <property type="match status" value="1"/>
</dbReference>
<name>X1N173_9ZZZZ</name>
<dbReference type="EMBL" id="BARV01016176">
    <property type="protein sequence ID" value="GAI23986.1"/>
    <property type="molecule type" value="Genomic_DNA"/>
</dbReference>
<dbReference type="InterPro" id="IPR050696">
    <property type="entry name" value="FtsA/MreB"/>
</dbReference>
<proteinExistence type="predicted"/>
<feature type="non-terminal residue" evidence="1">
    <location>
        <position position="236"/>
    </location>
</feature>
<protein>
    <recommendedName>
        <fullName evidence="2">SHS2 domain-containing protein</fullName>
    </recommendedName>
</protein>
<comment type="caution">
    <text evidence="1">The sequence shown here is derived from an EMBL/GenBank/DDBJ whole genome shotgun (WGS) entry which is preliminary data.</text>
</comment>
<dbReference type="PANTHER" id="PTHR32432">
    <property type="entry name" value="CELL DIVISION PROTEIN FTSA-RELATED"/>
    <property type="match status" value="1"/>
</dbReference>
<organism evidence="1">
    <name type="scientific">marine sediment metagenome</name>
    <dbReference type="NCBI Taxonomy" id="412755"/>
    <lineage>
        <taxon>unclassified sequences</taxon>
        <taxon>metagenomes</taxon>
        <taxon>ecological metagenomes</taxon>
    </lineage>
</organism>
<dbReference type="Pfam" id="PF11104">
    <property type="entry name" value="PilM_2"/>
    <property type="match status" value="1"/>
</dbReference>
<accession>X1N173</accession>
<reference evidence="1" key="1">
    <citation type="journal article" date="2014" name="Front. Microbiol.">
        <title>High frequency of phylogenetically diverse reductive dehalogenase-homologous genes in deep subseafloor sedimentary metagenomes.</title>
        <authorList>
            <person name="Kawai M."/>
            <person name="Futagami T."/>
            <person name="Toyoda A."/>
            <person name="Takaki Y."/>
            <person name="Nishi S."/>
            <person name="Hori S."/>
            <person name="Arai W."/>
            <person name="Tsubouchi T."/>
            <person name="Morono Y."/>
            <person name="Uchiyama I."/>
            <person name="Ito T."/>
            <person name="Fujiyama A."/>
            <person name="Inagaki F."/>
            <person name="Takami H."/>
        </authorList>
    </citation>
    <scope>NUCLEOTIDE SEQUENCE</scope>
    <source>
        <strain evidence="1">Expedition CK06-06</strain>
    </source>
</reference>
<evidence type="ECO:0000313" key="1">
    <source>
        <dbReference type="EMBL" id="GAI23986.1"/>
    </source>
</evidence>
<dbReference type="AlphaFoldDB" id="X1N173"/>
<evidence type="ECO:0008006" key="2">
    <source>
        <dbReference type="Google" id="ProtNLM"/>
    </source>
</evidence>
<dbReference type="InterPro" id="IPR005883">
    <property type="entry name" value="PilM"/>
</dbReference>
<gene>
    <name evidence="1" type="ORF">S06H3_27826</name>
</gene>
<dbReference type="Gene3D" id="3.30.420.40">
    <property type="match status" value="1"/>
</dbReference>